<gene>
    <name evidence="1" type="ORF">NTEN_LOCUS14438</name>
</gene>
<name>A0A6H5H1N0_9HEMI</name>
<proteinExistence type="predicted"/>
<dbReference type="AlphaFoldDB" id="A0A6H5H1N0"/>
<sequence>MQYWDIIYVHRDVIFLTSYLKTDHVQKRWLDNRLMVAVQEFFHAPPEECQPLVGFHDRNVFRLLAIHSFFELVLEKNMRVQKIFFQFSGSR</sequence>
<dbReference type="Proteomes" id="UP000479000">
    <property type="component" value="Unassembled WGS sequence"/>
</dbReference>
<feature type="non-terminal residue" evidence="1">
    <location>
        <position position="91"/>
    </location>
</feature>
<dbReference type="EMBL" id="CADCXU010021641">
    <property type="protein sequence ID" value="CAB0009278.1"/>
    <property type="molecule type" value="Genomic_DNA"/>
</dbReference>
<evidence type="ECO:0000313" key="1">
    <source>
        <dbReference type="EMBL" id="CAB0009278.1"/>
    </source>
</evidence>
<protein>
    <submittedName>
        <fullName evidence="1">Uncharacterized protein</fullName>
    </submittedName>
</protein>
<evidence type="ECO:0000313" key="2">
    <source>
        <dbReference type="Proteomes" id="UP000479000"/>
    </source>
</evidence>
<organism evidence="1 2">
    <name type="scientific">Nesidiocoris tenuis</name>
    <dbReference type="NCBI Taxonomy" id="355587"/>
    <lineage>
        <taxon>Eukaryota</taxon>
        <taxon>Metazoa</taxon>
        <taxon>Ecdysozoa</taxon>
        <taxon>Arthropoda</taxon>
        <taxon>Hexapoda</taxon>
        <taxon>Insecta</taxon>
        <taxon>Pterygota</taxon>
        <taxon>Neoptera</taxon>
        <taxon>Paraneoptera</taxon>
        <taxon>Hemiptera</taxon>
        <taxon>Heteroptera</taxon>
        <taxon>Panheteroptera</taxon>
        <taxon>Cimicomorpha</taxon>
        <taxon>Miridae</taxon>
        <taxon>Dicyphina</taxon>
        <taxon>Nesidiocoris</taxon>
    </lineage>
</organism>
<reference evidence="1 2" key="1">
    <citation type="submission" date="2020-02" db="EMBL/GenBank/DDBJ databases">
        <authorList>
            <person name="Ferguson B K."/>
        </authorList>
    </citation>
    <scope>NUCLEOTIDE SEQUENCE [LARGE SCALE GENOMIC DNA]</scope>
</reference>
<accession>A0A6H5H1N0</accession>
<keyword evidence="2" id="KW-1185">Reference proteome</keyword>